<name>A0A1G6YPJ1_9BACT</name>
<dbReference type="RefSeq" id="WP_092076055.1">
    <property type="nucleotide sequence ID" value="NZ_FNAQ01000002.1"/>
</dbReference>
<feature type="domain" description="PatA-like N-terminal" evidence="1">
    <location>
        <begin position="52"/>
        <end position="204"/>
    </location>
</feature>
<dbReference type="InterPro" id="IPR025497">
    <property type="entry name" value="PatA-like_N"/>
</dbReference>
<evidence type="ECO:0000313" key="2">
    <source>
        <dbReference type="EMBL" id="SDD91587.1"/>
    </source>
</evidence>
<reference evidence="3" key="1">
    <citation type="submission" date="2016-10" db="EMBL/GenBank/DDBJ databases">
        <authorList>
            <person name="Varghese N."/>
            <person name="Submissions S."/>
        </authorList>
    </citation>
    <scope>NUCLEOTIDE SEQUENCE [LARGE SCALE GENOMIC DNA]</scope>
    <source>
        <strain evidence="3">DSM 8987</strain>
    </source>
</reference>
<organism evidence="2 3">
    <name type="scientific">Desulfuromonas thiophila</name>
    <dbReference type="NCBI Taxonomy" id="57664"/>
    <lineage>
        <taxon>Bacteria</taxon>
        <taxon>Pseudomonadati</taxon>
        <taxon>Thermodesulfobacteriota</taxon>
        <taxon>Desulfuromonadia</taxon>
        <taxon>Desulfuromonadales</taxon>
        <taxon>Desulfuromonadaceae</taxon>
        <taxon>Desulfuromonas</taxon>
    </lineage>
</organism>
<dbReference type="OrthoDB" id="5401144at2"/>
<dbReference type="PANTHER" id="PTHR36304:SF4">
    <property type="entry name" value="DUF4388 DOMAIN-CONTAINING PROTEIN"/>
    <property type="match status" value="1"/>
</dbReference>
<evidence type="ECO:0000259" key="1">
    <source>
        <dbReference type="Pfam" id="PF14332"/>
    </source>
</evidence>
<dbReference type="STRING" id="57664.SAMN05661003_102102"/>
<dbReference type="EMBL" id="FNAQ01000002">
    <property type="protein sequence ID" value="SDD91587.1"/>
    <property type="molecule type" value="Genomic_DNA"/>
</dbReference>
<dbReference type="AlphaFoldDB" id="A0A1G6YPJ1"/>
<dbReference type="PANTHER" id="PTHR36304">
    <property type="entry name" value="DOMAIN GTPASE-ACTIVATING PROTEIN, PUTATIVE-RELATED-RELATED"/>
    <property type="match status" value="1"/>
</dbReference>
<accession>A0A1G6YPJ1</accession>
<proteinExistence type="predicted"/>
<protein>
    <recommendedName>
        <fullName evidence="1">PatA-like N-terminal domain-containing protein</fullName>
    </recommendedName>
</protein>
<evidence type="ECO:0000313" key="3">
    <source>
        <dbReference type="Proteomes" id="UP000243205"/>
    </source>
</evidence>
<keyword evidence="3" id="KW-1185">Reference proteome</keyword>
<dbReference type="Proteomes" id="UP000243205">
    <property type="component" value="Unassembled WGS sequence"/>
</dbReference>
<gene>
    <name evidence="2" type="ORF">SAMN05661003_102102</name>
</gene>
<sequence>MYGLTVDDGGRVALPQRVVARLRSHELRLQSHSPAHLTLVAQGGGEPCLTVTLGELGVADVLSFLNMFRKTGVLYLELADGGRQIFFQEGEIIFALSERVEEDLGETLCQTGRLDRATLAQVRSELTGEWTLAQLLVKKNLVAPRDLWLATRYQVETIVYGLFASDQQGGACFVAGDPGRDDIVRLSMSTQNLIMEGLRRVDERALYLRRLRSFEAQLSYSGRSPTDLAEEEKRLLSFIYGAPATVADLVVRSGLAEFDALRLLYQLAEKKMVDVAAAAPAPLTEDVAELVELFNELLRLLCQAVAQREFTAELQQALRVLPSPLRELFRGVVLAQDGSVDGRQLMRNLTGLEGLEQKRLLVDALSELVYLACGQARRLLGSQASGELTSRVQELVRRAQRLVAGGEEEER</sequence>
<dbReference type="Pfam" id="PF14332">
    <property type="entry name" value="DUF4388"/>
    <property type="match status" value="1"/>
</dbReference>